<organism evidence="3 4">
    <name type="scientific">Desulfarculus baarsii (strain ATCC 33931 / DSM 2075 / LMG 7858 / VKM B-1802 / 2st14)</name>
    <dbReference type="NCBI Taxonomy" id="644282"/>
    <lineage>
        <taxon>Bacteria</taxon>
        <taxon>Pseudomonadati</taxon>
        <taxon>Thermodesulfobacteriota</taxon>
        <taxon>Desulfarculia</taxon>
        <taxon>Desulfarculales</taxon>
        <taxon>Desulfarculaceae</taxon>
        <taxon>Desulfarculus</taxon>
    </lineage>
</organism>
<feature type="domain" description="Solitary outer membrane autotransporter-like beta-barrel" evidence="2">
    <location>
        <begin position="88"/>
        <end position="251"/>
    </location>
</feature>
<dbReference type="EMBL" id="CP002085">
    <property type="protein sequence ID" value="ADK84869.1"/>
    <property type="molecule type" value="Genomic_DNA"/>
</dbReference>
<dbReference type="InterPro" id="IPR021621">
    <property type="entry name" value="Omp_AT"/>
</dbReference>
<dbReference type="SUPFAM" id="SSF103515">
    <property type="entry name" value="Autotransporter"/>
    <property type="match status" value="1"/>
</dbReference>
<dbReference type="OrthoDB" id="8579419at2"/>
<name>E1QH26_DESB2</name>
<dbReference type="Pfam" id="PF11557">
    <property type="entry name" value="Omp_AT"/>
    <property type="match status" value="1"/>
</dbReference>
<evidence type="ECO:0000256" key="1">
    <source>
        <dbReference type="SAM" id="SignalP"/>
    </source>
</evidence>
<protein>
    <recommendedName>
        <fullName evidence="2">Solitary outer membrane autotransporter-like beta-barrel domain-containing protein</fullName>
    </recommendedName>
</protein>
<dbReference type="InterPro" id="IPR036709">
    <property type="entry name" value="Autotransporte_beta_dom_sf"/>
</dbReference>
<feature type="chain" id="PRO_5003150382" description="Solitary outer membrane autotransporter-like beta-barrel domain-containing protein" evidence="1">
    <location>
        <begin position="29"/>
        <end position="340"/>
    </location>
</feature>
<dbReference type="eggNOG" id="ENOG5033F8V">
    <property type="taxonomic scope" value="Bacteria"/>
</dbReference>
<dbReference type="Proteomes" id="UP000009047">
    <property type="component" value="Chromosome"/>
</dbReference>
<evidence type="ECO:0000313" key="3">
    <source>
        <dbReference type="EMBL" id="ADK84869.1"/>
    </source>
</evidence>
<dbReference type="KEGG" id="dbr:Deba_1501"/>
<feature type="signal peptide" evidence="1">
    <location>
        <begin position="1"/>
        <end position="28"/>
    </location>
</feature>
<evidence type="ECO:0000259" key="2">
    <source>
        <dbReference type="Pfam" id="PF11557"/>
    </source>
</evidence>
<evidence type="ECO:0000313" key="4">
    <source>
        <dbReference type="Proteomes" id="UP000009047"/>
    </source>
</evidence>
<dbReference type="AlphaFoldDB" id="E1QH26"/>
<proteinExistence type="predicted"/>
<gene>
    <name evidence="3" type="ordered locus">Deba_1501</name>
</gene>
<dbReference type="HOGENOM" id="CLU_888246_0_0_7"/>
<reference evidence="3 4" key="1">
    <citation type="journal article" date="2010" name="Stand. Genomic Sci.">
        <title>Complete genome sequence of Desulfarculus baarsii type strain (2st14).</title>
        <authorList>
            <person name="Sun H."/>
            <person name="Spring S."/>
            <person name="Lapidus A."/>
            <person name="Davenport K."/>
            <person name="Del Rio T.G."/>
            <person name="Tice H."/>
            <person name="Nolan M."/>
            <person name="Copeland A."/>
            <person name="Cheng J.F."/>
            <person name="Lucas S."/>
            <person name="Tapia R."/>
            <person name="Goodwin L."/>
            <person name="Pitluck S."/>
            <person name="Ivanova N."/>
            <person name="Pagani I."/>
            <person name="Mavromatis K."/>
            <person name="Ovchinnikova G."/>
            <person name="Pati A."/>
            <person name="Chen A."/>
            <person name="Palaniappan K."/>
            <person name="Hauser L."/>
            <person name="Chang Y.J."/>
            <person name="Jeffries C.D."/>
            <person name="Detter J.C."/>
            <person name="Han C."/>
            <person name="Rohde M."/>
            <person name="Brambilla E."/>
            <person name="Goker M."/>
            <person name="Woyke T."/>
            <person name="Bristow J."/>
            <person name="Eisen J.A."/>
            <person name="Markowitz V."/>
            <person name="Hugenholtz P."/>
            <person name="Kyrpides N.C."/>
            <person name="Klenk H.P."/>
            <person name="Land M."/>
        </authorList>
    </citation>
    <scope>NUCLEOTIDE SEQUENCE [LARGE SCALE GENOMIC DNA]</scope>
    <source>
        <strain evidence="4">ATCC 33931 / DSM 2075 / LMG 7858 / VKM B-1802 / 2st14</strain>
    </source>
</reference>
<keyword evidence="4" id="KW-1185">Reference proteome</keyword>
<dbReference type="PROSITE" id="PS51257">
    <property type="entry name" value="PROKAR_LIPOPROTEIN"/>
    <property type="match status" value="1"/>
</dbReference>
<keyword evidence="1" id="KW-0732">Signal</keyword>
<accession>E1QH26</accession>
<sequence>MSVRRFHVLLFACCLTLGACLIGGPARAELSQDERKFLHEIYREQTRRDVGFFKVLAGLTNMVLSPDLSSAFLRTDDDEYGVSGVRFSSTKLPFYHTFKSEKHDWSIFAGLTLGYLNAAQDIDAPAVFNDQDERLAVNSRWKGYSGNVEAGLNYPLGLGFTVSPSLGFGLAQLRNSVDYLNAFGKNELAPIIDGVTANFYVDTLNYSAGLALAYDLALGPVDLQAKAKYSYVYTQAYDSTDEVQRFHEHTGVASGRLQLRGPTGLSPWGLPLGWELFTAQNWLPDIDKEVLGFTYYCEFGGALAVEIAKAGLPVRALKLGGSGLVGDGVSGWSLILGYSF</sequence>